<dbReference type="HOGENOM" id="CLU_031942_3_1_9"/>
<sequence length="272" mass="31000">MTMMTPNQQTSKKKKRKGRKGRVPMQDMSIMDHAEELRRRIFVVLAFFIVALIGGFFLAVPVITFLQNSPQAADMPFNAFRLTDPLRVYMNFAVITALVLIIPVILYQLWAFVSPGLKENEQKATLAYIPIAFLLFLAGIAFSYFILLPFVISFMGQMADRLEINEMYGINEYFSFLFQLTIPFGLLFQLPVVVMFLTRLGVVTPAFLRKIRKYAYFALLVIAGIITPPELTSHLFVTVPMLILYEISITISAITYRKYHGTTDHNGQESAK</sequence>
<name>Q5WJP1_SHOC1</name>
<dbReference type="Pfam" id="PF00902">
    <property type="entry name" value="TatC"/>
    <property type="match status" value="1"/>
</dbReference>
<feature type="compositionally biased region" description="Polar residues" evidence="6">
    <location>
        <begin position="1"/>
        <end position="10"/>
    </location>
</feature>
<keyword evidence="5" id="KW-1003">Cell membrane</keyword>
<keyword evidence="4 5" id="KW-0472">Membrane</keyword>
<dbReference type="SMR" id="Q5WJP1"/>
<reference evidence="7 8" key="1">
    <citation type="journal article" date="1994" name="J. Ferment. Bioeng.">
        <title>Molecular cloning and nucleotide sequence of the gene for an alkaline protease from the alkalophilic Bacillus sp. KSM-K16.</title>
        <authorList>
            <person name="Hakamada Y."/>
            <person name="Kobayashi T."/>
            <person name="Hitomi J."/>
            <person name="Kawai S."/>
            <person name="Ito S."/>
        </authorList>
    </citation>
    <scope>NUCLEOTIDE SEQUENCE [LARGE SCALE GENOMIC DNA]</scope>
    <source>
        <strain evidence="7 8">KSM-K16</strain>
    </source>
</reference>
<reference evidence="8" key="4">
    <citation type="submission" date="2003-10" db="EMBL/GenBank/DDBJ databases">
        <title>The complete genome sequence of the alkaliphilic Bacillus clausii KSM-K16.</title>
        <authorList>
            <person name="Takaki Y."/>
            <person name="Kageyama Y."/>
            <person name="Shimamura S."/>
            <person name="Suzuki H."/>
            <person name="Nishi S."/>
            <person name="Hatada Y."/>
            <person name="Kawai S."/>
            <person name="Ito S."/>
            <person name="Horikoshi K."/>
        </authorList>
    </citation>
    <scope>NUCLEOTIDE SEQUENCE [LARGE SCALE GENOMIC DNA]</scope>
    <source>
        <strain evidence="8">KSM-K16</strain>
    </source>
</reference>
<dbReference type="GO" id="GO:0033281">
    <property type="term" value="C:TAT protein transport complex"/>
    <property type="evidence" value="ECO:0007669"/>
    <property type="project" value="UniProtKB-UniRule"/>
</dbReference>
<reference evidence="7 8" key="2">
    <citation type="journal article" date="1995" name="Appl. Microbiol. Biotechnol.">
        <title>Purification and properties of an alkaline protease from alkalophilic Bacillus sp. KSM-K16.</title>
        <authorList>
            <person name="Kobayashi T."/>
            <person name="Hakamada Y."/>
            <person name="Adachi S."/>
            <person name="Hitomi J."/>
            <person name="Yoshimatsu T."/>
            <person name="Koike K."/>
            <person name="Kawai S."/>
            <person name="Ito S."/>
        </authorList>
    </citation>
    <scope>NUCLEOTIDE SEQUENCE [LARGE SCALE GENOMIC DNA]</scope>
    <source>
        <strain evidence="7 8">KSM-K16</strain>
    </source>
</reference>
<protein>
    <recommendedName>
        <fullName evidence="5">Sec-independent protein translocase protein TatC</fullName>
    </recommendedName>
</protein>
<evidence type="ECO:0000256" key="6">
    <source>
        <dbReference type="SAM" id="MobiDB-lite"/>
    </source>
</evidence>
<keyword evidence="2 5" id="KW-0812">Transmembrane</keyword>
<dbReference type="STRING" id="66692.ABC0875"/>
<dbReference type="InterPro" id="IPR019820">
    <property type="entry name" value="Sec-indep_translocase_CS"/>
</dbReference>
<feature type="transmembrane region" description="Helical" evidence="5">
    <location>
        <begin position="125"/>
        <end position="156"/>
    </location>
</feature>
<comment type="similarity">
    <text evidence="5">Belongs to the TatC family.</text>
</comment>
<dbReference type="HAMAP" id="MF_00902">
    <property type="entry name" value="TatC"/>
    <property type="match status" value="1"/>
</dbReference>
<dbReference type="NCBIfam" id="TIGR00945">
    <property type="entry name" value="tatC"/>
    <property type="match status" value="1"/>
</dbReference>
<comment type="subunit">
    <text evidence="5">Forms a complex with TatA.</text>
</comment>
<reference evidence="7 8" key="5">
    <citation type="journal article" date="2007" name="Extremophiles">
        <title>Intragenomic diversity of the V1 regions of 16S rRNA genes in high-alkaline protease-producing Bacillus clausii spp.</title>
        <authorList>
            <person name="Kageyama Y."/>
            <person name="Takaki Y."/>
            <person name="Shimamura S."/>
            <person name="Nishi S."/>
            <person name="Nogi Y."/>
            <person name="Uchimura K."/>
            <person name="Kobayashi T."/>
            <person name="Hitomi J."/>
            <person name="Ozaki K."/>
            <person name="Kawai S."/>
            <person name="Ito S."/>
            <person name="Horikoshi K."/>
        </authorList>
    </citation>
    <scope>NUCLEOTIDE SEQUENCE [LARGE SCALE GENOMIC DNA]</scope>
    <source>
        <strain evidence="7 8">KSM-K16</strain>
    </source>
</reference>
<dbReference type="GO" id="GO:0065002">
    <property type="term" value="P:intracellular protein transmembrane transport"/>
    <property type="evidence" value="ECO:0007669"/>
    <property type="project" value="TreeGrafter"/>
</dbReference>
<organism evidence="7 8">
    <name type="scientific">Shouchella clausii (strain KSM-K16)</name>
    <name type="common">Alkalihalobacillus clausii</name>
    <dbReference type="NCBI Taxonomy" id="66692"/>
    <lineage>
        <taxon>Bacteria</taxon>
        <taxon>Bacillati</taxon>
        <taxon>Bacillota</taxon>
        <taxon>Bacilli</taxon>
        <taxon>Bacillales</taxon>
        <taxon>Bacillaceae</taxon>
        <taxon>Shouchella</taxon>
    </lineage>
</organism>
<dbReference type="PANTHER" id="PTHR30371:SF0">
    <property type="entry name" value="SEC-INDEPENDENT PROTEIN TRANSLOCASE PROTEIN TATC, CHLOROPLASTIC-RELATED"/>
    <property type="match status" value="1"/>
</dbReference>
<evidence type="ECO:0000256" key="5">
    <source>
        <dbReference type="HAMAP-Rule" id="MF_00902"/>
    </source>
</evidence>
<reference evidence="7 8" key="3">
    <citation type="journal article" date="1997" name="Protein Eng.">
        <title>High-resolution crystal structure of M-protease: phylogeny aided analysis of the high-alkaline adaptation mechanism.</title>
        <authorList>
            <person name="Shirai T."/>
            <person name="Suzuki A."/>
            <person name="Yamane T."/>
            <person name="Ashida T."/>
            <person name="Kobayashi T."/>
            <person name="Ito S."/>
        </authorList>
    </citation>
    <scope>NUCLEOTIDE SEQUENCE [LARGE SCALE GENOMIC DNA]</scope>
    <source>
        <strain evidence="7 8">KSM-K16</strain>
    </source>
</reference>
<dbReference type="InterPro" id="IPR002033">
    <property type="entry name" value="TatC"/>
</dbReference>
<feature type="compositionally biased region" description="Basic residues" evidence="6">
    <location>
        <begin position="11"/>
        <end position="22"/>
    </location>
</feature>
<evidence type="ECO:0000313" key="8">
    <source>
        <dbReference type="Proteomes" id="UP000001168"/>
    </source>
</evidence>
<dbReference type="GO" id="GO:0009977">
    <property type="term" value="F:proton motive force dependent protein transmembrane transporter activity"/>
    <property type="evidence" value="ECO:0007669"/>
    <property type="project" value="TreeGrafter"/>
</dbReference>
<gene>
    <name evidence="7" type="primary">tatCy</name>
    <name evidence="5" type="synonym">tatC</name>
    <name evidence="7" type="ordered locus">ABC0875</name>
</gene>
<evidence type="ECO:0000256" key="2">
    <source>
        <dbReference type="ARBA" id="ARBA00022692"/>
    </source>
</evidence>
<feature type="region of interest" description="Disordered" evidence="6">
    <location>
        <begin position="1"/>
        <end position="23"/>
    </location>
</feature>
<evidence type="ECO:0000256" key="4">
    <source>
        <dbReference type="ARBA" id="ARBA00023136"/>
    </source>
</evidence>
<dbReference type="KEGG" id="bcl:ABC0875"/>
<proteinExistence type="inferred from homology"/>
<comment type="subcellular location">
    <subcellularLocation>
        <location evidence="5">Cell membrane</location>
        <topology evidence="5">Multi-pass membrane protein</topology>
    </subcellularLocation>
    <subcellularLocation>
        <location evidence="1">Membrane</location>
        <topology evidence="1">Multi-pass membrane protein</topology>
    </subcellularLocation>
</comment>
<feature type="transmembrane region" description="Helical" evidence="5">
    <location>
        <begin position="237"/>
        <end position="256"/>
    </location>
</feature>
<comment type="function">
    <text evidence="5">Part of the twin-arginine translocation (Tat) system that transports large folded proteins containing a characteristic twin-arginine motif in their signal peptide across membranes.</text>
</comment>
<comment type="caution">
    <text evidence="5">Lacks conserved residue(s) required for the propagation of feature annotation.</text>
</comment>
<dbReference type="AlphaFoldDB" id="Q5WJP1"/>
<keyword evidence="8" id="KW-1185">Reference proteome</keyword>
<feature type="transmembrane region" description="Helical" evidence="5">
    <location>
        <begin position="176"/>
        <end position="202"/>
    </location>
</feature>
<dbReference type="eggNOG" id="COG0805">
    <property type="taxonomic scope" value="Bacteria"/>
</dbReference>
<keyword evidence="5" id="KW-0811">Translocation</keyword>
<keyword evidence="5" id="KW-0653">Protein transport</keyword>
<evidence type="ECO:0000313" key="7">
    <source>
        <dbReference type="EMBL" id="BAD63414.1"/>
    </source>
</evidence>
<dbReference type="Proteomes" id="UP000001168">
    <property type="component" value="Chromosome"/>
</dbReference>
<evidence type="ECO:0000256" key="3">
    <source>
        <dbReference type="ARBA" id="ARBA00022989"/>
    </source>
</evidence>
<accession>Q5WJP1</accession>
<dbReference type="PANTHER" id="PTHR30371">
    <property type="entry name" value="SEC-INDEPENDENT PROTEIN TRANSLOCASE PROTEIN TATC"/>
    <property type="match status" value="1"/>
</dbReference>
<feature type="transmembrane region" description="Helical" evidence="5">
    <location>
        <begin position="88"/>
        <end position="113"/>
    </location>
</feature>
<keyword evidence="3 5" id="KW-1133">Transmembrane helix</keyword>
<dbReference type="PRINTS" id="PR01840">
    <property type="entry name" value="TATCFAMILY"/>
</dbReference>
<evidence type="ECO:0000256" key="1">
    <source>
        <dbReference type="ARBA" id="ARBA00004141"/>
    </source>
</evidence>
<dbReference type="PROSITE" id="PS01218">
    <property type="entry name" value="TATC"/>
    <property type="match status" value="1"/>
</dbReference>
<keyword evidence="5" id="KW-0813">Transport</keyword>
<dbReference type="GO" id="GO:0043953">
    <property type="term" value="P:protein transport by the Tat complex"/>
    <property type="evidence" value="ECO:0007669"/>
    <property type="project" value="UniProtKB-UniRule"/>
</dbReference>
<feature type="transmembrane region" description="Helical" evidence="5">
    <location>
        <begin position="214"/>
        <end position="231"/>
    </location>
</feature>
<dbReference type="EMBL" id="AP006627">
    <property type="protein sequence ID" value="BAD63414.1"/>
    <property type="molecule type" value="Genomic_DNA"/>
</dbReference>